<keyword evidence="12 17" id="KW-0067">ATP-binding</keyword>
<dbReference type="NCBIfam" id="TIGR01511">
    <property type="entry name" value="ATPase-IB1_Cu"/>
    <property type="match status" value="1"/>
</dbReference>
<keyword evidence="6 17" id="KW-1003">Cell membrane</keyword>
<dbReference type="InterPro" id="IPR023299">
    <property type="entry name" value="ATPase_P-typ_cyto_dom_N"/>
</dbReference>
<evidence type="ECO:0000256" key="17">
    <source>
        <dbReference type="RuleBase" id="RU362081"/>
    </source>
</evidence>
<dbReference type="InterPro" id="IPR008250">
    <property type="entry name" value="ATPase_P-typ_transduc_dom_A_sf"/>
</dbReference>
<evidence type="ECO:0000259" key="18">
    <source>
        <dbReference type="Pfam" id="PF00122"/>
    </source>
</evidence>
<keyword evidence="8 17" id="KW-0812">Transmembrane</keyword>
<dbReference type="EC" id="7.2.2.8" evidence="4"/>
<accession>A0ABX3A3N6</accession>
<keyword evidence="13" id="KW-1278">Translocase</keyword>
<keyword evidence="16 17" id="KW-0472">Membrane</keyword>
<dbReference type="PANTHER" id="PTHR43520">
    <property type="entry name" value="ATP7, ISOFORM B"/>
    <property type="match status" value="1"/>
</dbReference>
<evidence type="ECO:0000256" key="12">
    <source>
        <dbReference type="ARBA" id="ARBA00022840"/>
    </source>
</evidence>
<evidence type="ECO:0000313" key="20">
    <source>
        <dbReference type="Proteomes" id="UP000094329"/>
    </source>
</evidence>
<evidence type="ECO:0000256" key="8">
    <source>
        <dbReference type="ARBA" id="ARBA00022692"/>
    </source>
</evidence>
<evidence type="ECO:0000256" key="2">
    <source>
        <dbReference type="ARBA" id="ARBA00004236"/>
    </source>
</evidence>
<dbReference type="Gene3D" id="3.40.50.1000">
    <property type="entry name" value="HAD superfamily/HAD-like"/>
    <property type="match status" value="1"/>
</dbReference>
<dbReference type="NCBIfam" id="TIGR01494">
    <property type="entry name" value="ATPase_P-type"/>
    <property type="match status" value="1"/>
</dbReference>
<dbReference type="Pfam" id="PF00122">
    <property type="entry name" value="E1-E2_ATPase"/>
    <property type="match status" value="1"/>
</dbReference>
<gene>
    <name evidence="19" type="ORF">BGC07_11825</name>
</gene>
<keyword evidence="11" id="KW-0187">Copper transport</keyword>
<dbReference type="SUPFAM" id="SSF81665">
    <property type="entry name" value="Calcium ATPase, transmembrane domain M"/>
    <property type="match status" value="1"/>
</dbReference>
<evidence type="ECO:0000256" key="14">
    <source>
        <dbReference type="ARBA" id="ARBA00022989"/>
    </source>
</evidence>
<comment type="similarity">
    <text evidence="3 17">Belongs to the cation transport ATPase (P-type) (TC 3.A.3) family. Type IB subfamily.</text>
</comment>
<dbReference type="NCBIfam" id="TIGR01525">
    <property type="entry name" value="ATPase-IB_hvy"/>
    <property type="match status" value="1"/>
</dbReference>
<keyword evidence="14 17" id="KW-1133">Transmembrane helix</keyword>
<organism evidence="19 20">
    <name type="scientific">Piscirickettsia litoralis</name>
    <dbReference type="NCBI Taxonomy" id="1891921"/>
    <lineage>
        <taxon>Bacteria</taxon>
        <taxon>Pseudomonadati</taxon>
        <taxon>Pseudomonadota</taxon>
        <taxon>Gammaproteobacteria</taxon>
        <taxon>Thiotrichales</taxon>
        <taxon>Piscirickettsiaceae</taxon>
        <taxon>Piscirickettsia</taxon>
    </lineage>
</organism>
<protein>
    <recommendedName>
        <fullName evidence="4">P-type Cu(+) transporter</fullName>
        <ecNumber evidence="4">7.2.2.8</ecNumber>
    </recommendedName>
</protein>
<keyword evidence="10 17" id="KW-0547">Nucleotide-binding</keyword>
<evidence type="ECO:0000256" key="4">
    <source>
        <dbReference type="ARBA" id="ARBA00012517"/>
    </source>
</evidence>
<proteinExistence type="inferred from homology"/>
<dbReference type="InterPro" id="IPR059000">
    <property type="entry name" value="ATPase_P-type_domA"/>
</dbReference>
<name>A0ABX3A3N6_9GAMM</name>
<comment type="caution">
    <text evidence="19">The sequence shown here is derived from an EMBL/GenBank/DDBJ whole genome shotgun (WGS) entry which is preliminary data.</text>
</comment>
<keyword evidence="5" id="KW-0813">Transport</keyword>
<feature type="transmembrane region" description="Helical" evidence="17">
    <location>
        <begin position="40"/>
        <end position="65"/>
    </location>
</feature>
<dbReference type="NCBIfam" id="TIGR01512">
    <property type="entry name" value="ATPase-IB2_Cd"/>
    <property type="match status" value="1"/>
</dbReference>
<keyword evidence="7" id="KW-0597">Phosphoprotein</keyword>
<evidence type="ECO:0000313" key="19">
    <source>
        <dbReference type="EMBL" id="ODN43482.1"/>
    </source>
</evidence>
<evidence type="ECO:0000256" key="16">
    <source>
        <dbReference type="ARBA" id="ARBA00023136"/>
    </source>
</evidence>
<dbReference type="RefSeq" id="WP_069313279.1">
    <property type="nucleotide sequence ID" value="NZ_MDTU01000001.1"/>
</dbReference>
<reference evidence="19 20" key="1">
    <citation type="submission" date="2016-08" db="EMBL/GenBank/DDBJ databases">
        <title>Draft genome sequence of Candidatus Piscirickettsia litoralis, from seawater.</title>
        <authorList>
            <person name="Wan X."/>
            <person name="Lee A.J."/>
            <person name="Hou S."/>
            <person name="Donachie S.P."/>
        </authorList>
    </citation>
    <scope>NUCLEOTIDE SEQUENCE [LARGE SCALE GENOMIC DNA]</scope>
    <source>
        <strain evidence="19 20">Y2</strain>
    </source>
</reference>
<feature type="domain" description="P-type ATPase A" evidence="18">
    <location>
        <begin position="144"/>
        <end position="243"/>
    </location>
</feature>
<dbReference type="Gene3D" id="2.70.150.10">
    <property type="entry name" value="Calcium-transporting ATPase, cytoplasmic transduction domain A"/>
    <property type="match status" value="1"/>
</dbReference>
<evidence type="ECO:0000256" key="1">
    <source>
        <dbReference type="ARBA" id="ARBA00004127"/>
    </source>
</evidence>
<keyword evidence="11" id="KW-0186">Copper</keyword>
<dbReference type="PRINTS" id="PR00943">
    <property type="entry name" value="CUATPASE"/>
</dbReference>
<evidence type="ECO:0000256" key="15">
    <source>
        <dbReference type="ARBA" id="ARBA00023065"/>
    </source>
</evidence>
<keyword evidence="15" id="KW-0406">Ion transport</keyword>
<sequence length="654" mass="69140">MSYWLRSGLALITGVLLIILDYYGPRLVESSGVISPEGQLFWSVIAIITLGVMLFSGRVIYAAALRNLKHLSFTMDTLILIGTFAAWIFSVIVIMIPHLIPEAATSLYFDASVMILAFINLGHGLEARGKKQASEAVERLLDLSPQIAIRVSKLGDEEIPVDQVKLGDVLRVKPGAQVPVDGLVVEGDSYIDESMMTGEPLAVHKQKDDAVIAGSLNQKGSFLFKATAVGEETMLAKMAQAVEDAQGIKPEIGRLADKISSVFVPAVILIALVTAIVWTFVAPDPKIPFVLATSIAVLVIACPCSLGLATPMAIIAGVGRAAGLGVLIRNGDALQRSKDITHVVLDKTGAITQGRPKLNRILSVDDAMSSKKLLQLAASLEAHSEHPLAKAVLDAAHEEGLELLEITGFEATAGHGVMGELQGEMLYIGNQRLINTLGLSLDGIDQQALAGMSVLYIARKNNLLGALGVADAVKEDSAEAVKRLQNLGLTVVMLTGDRLESATAVAKSVGIMEVIADVLPQQKQEKIAELQAQGHVVAMVGDGVNDAPALAQADVSLAMGSGSDIAIAAADIALLRHSVTGVVDAIRISQLTMRNIKQNLFGAMVYNSLGIPIAAGVFYPAFHLLLHPIVASLAMALSSVTVVSNALRLRYAKL</sequence>
<dbReference type="InterPro" id="IPR027256">
    <property type="entry name" value="P-typ_ATPase_IB"/>
</dbReference>
<evidence type="ECO:0000256" key="9">
    <source>
        <dbReference type="ARBA" id="ARBA00022723"/>
    </source>
</evidence>
<dbReference type="Pfam" id="PF00702">
    <property type="entry name" value="Hydrolase"/>
    <property type="match status" value="1"/>
</dbReference>
<dbReference type="InterPro" id="IPR023214">
    <property type="entry name" value="HAD_sf"/>
</dbReference>
<dbReference type="InterPro" id="IPR023298">
    <property type="entry name" value="ATPase_P-typ_TM_dom_sf"/>
</dbReference>
<evidence type="ECO:0000256" key="5">
    <source>
        <dbReference type="ARBA" id="ARBA00022448"/>
    </source>
</evidence>
<dbReference type="CDD" id="cd02094">
    <property type="entry name" value="P-type_ATPase_Cu-like"/>
    <property type="match status" value="1"/>
</dbReference>
<feature type="transmembrane region" description="Helical" evidence="17">
    <location>
        <begin position="262"/>
        <end position="281"/>
    </location>
</feature>
<feature type="transmembrane region" description="Helical" evidence="17">
    <location>
        <begin position="287"/>
        <end position="310"/>
    </location>
</feature>
<feature type="transmembrane region" description="Helical" evidence="17">
    <location>
        <begin position="600"/>
        <end position="619"/>
    </location>
</feature>
<feature type="transmembrane region" description="Helical" evidence="17">
    <location>
        <begin position="77"/>
        <end position="100"/>
    </location>
</feature>
<evidence type="ECO:0000256" key="13">
    <source>
        <dbReference type="ARBA" id="ARBA00022967"/>
    </source>
</evidence>
<dbReference type="InterPro" id="IPR036412">
    <property type="entry name" value="HAD-like_sf"/>
</dbReference>
<dbReference type="Gene3D" id="3.40.1110.10">
    <property type="entry name" value="Calcium-transporting ATPase, cytoplasmic domain N"/>
    <property type="match status" value="1"/>
</dbReference>
<evidence type="ECO:0000256" key="11">
    <source>
        <dbReference type="ARBA" id="ARBA00022796"/>
    </source>
</evidence>
<evidence type="ECO:0000256" key="7">
    <source>
        <dbReference type="ARBA" id="ARBA00022553"/>
    </source>
</evidence>
<keyword evidence="20" id="KW-1185">Reference proteome</keyword>
<dbReference type="PANTHER" id="PTHR43520:SF6">
    <property type="entry name" value="COPPER-EXPORTING P-TYPE ATPASE"/>
    <property type="match status" value="1"/>
</dbReference>
<keyword evidence="9 17" id="KW-0479">Metal-binding</keyword>
<dbReference type="PRINTS" id="PR00119">
    <property type="entry name" value="CATATPASE"/>
</dbReference>
<dbReference type="EMBL" id="MDTU01000001">
    <property type="protein sequence ID" value="ODN43482.1"/>
    <property type="molecule type" value="Genomic_DNA"/>
</dbReference>
<feature type="transmembrane region" description="Helical" evidence="17">
    <location>
        <begin position="106"/>
        <end position="125"/>
    </location>
</feature>
<evidence type="ECO:0000256" key="6">
    <source>
        <dbReference type="ARBA" id="ARBA00022475"/>
    </source>
</evidence>
<dbReference type="SUPFAM" id="SSF81653">
    <property type="entry name" value="Calcium ATPase, transduction domain A"/>
    <property type="match status" value="1"/>
</dbReference>
<dbReference type="Proteomes" id="UP000094329">
    <property type="component" value="Unassembled WGS sequence"/>
</dbReference>
<dbReference type="InterPro" id="IPR001757">
    <property type="entry name" value="P_typ_ATPase"/>
</dbReference>
<evidence type="ECO:0000256" key="10">
    <source>
        <dbReference type="ARBA" id="ARBA00022741"/>
    </source>
</evidence>
<comment type="subcellular location">
    <subcellularLocation>
        <location evidence="2 17">Cell membrane</location>
    </subcellularLocation>
    <subcellularLocation>
        <location evidence="1">Endomembrane system</location>
        <topology evidence="1">Multi-pass membrane protein</topology>
    </subcellularLocation>
</comment>
<dbReference type="SUPFAM" id="SSF56784">
    <property type="entry name" value="HAD-like"/>
    <property type="match status" value="1"/>
</dbReference>
<feature type="transmembrane region" description="Helical" evidence="17">
    <location>
        <begin position="625"/>
        <end position="647"/>
    </location>
</feature>
<evidence type="ECO:0000256" key="3">
    <source>
        <dbReference type="ARBA" id="ARBA00006024"/>
    </source>
</evidence>